<dbReference type="Gene3D" id="3.30.70.330">
    <property type="match status" value="1"/>
</dbReference>
<evidence type="ECO:0000259" key="3">
    <source>
        <dbReference type="PROSITE" id="PS50102"/>
    </source>
</evidence>
<dbReference type="InterPro" id="IPR035979">
    <property type="entry name" value="RBD_domain_sf"/>
</dbReference>
<dbReference type="SMART" id="SM00360">
    <property type="entry name" value="RRM"/>
    <property type="match status" value="1"/>
</dbReference>
<dbReference type="GO" id="GO:0003729">
    <property type="term" value="F:mRNA binding"/>
    <property type="evidence" value="ECO:0000318"/>
    <property type="project" value="GO_Central"/>
</dbReference>
<dbReference type="Pfam" id="PF00076">
    <property type="entry name" value="RRM_1"/>
    <property type="match status" value="1"/>
</dbReference>
<dbReference type="AlphaFoldDB" id="A0A1U8A6E5"/>
<dbReference type="OrthoDB" id="1875751at2759"/>
<gene>
    <name evidence="5" type="primary">LOC104597537</name>
</gene>
<protein>
    <submittedName>
        <fullName evidence="5">RNA-binding protein 38-like isoform X1</fullName>
    </submittedName>
</protein>
<evidence type="ECO:0000313" key="5">
    <source>
        <dbReference type="RefSeq" id="XP_010257436.1"/>
    </source>
</evidence>
<dbReference type="InParanoid" id="A0A1U8A6E5"/>
<dbReference type="KEGG" id="nnu:104597537"/>
<accession>A0A1U8A6E5</accession>
<sequence length="127" mass="13976">MEDLKRRKLDEAGNGQLLSVPSAEQLQGLLDPLRKDQLFDLLVKLHGEIEEGSVAYDKETNKSCGFGFVTYKTVEAARKAIEDPNKILGVRGGTLLSSWLTPKTEEPCSSATLSQCFMVEICVSGER</sequence>
<dbReference type="GeneID" id="104597537"/>
<feature type="domain" description="RRM" evidence="3">
    <location>
        <begin position="16"/>
        <end position="102"/>
    </location>
</feature>
<dbReference type="PROSITE" id="PS50102">
    <property type="entry name" value="RRM"/>
    <property type="match status" value="1"/>
</dbReference>
<dbReference type="PANTHER" id="PTHR48027">
    <property type="entry name" value="HETEROGENEOUS NUCLEAR RIBONUCLEOPROTEIN 87F-RELATED"/>
    <property type="match status" value="1"/>
</dbReference>
<dbReference type="STRING" id="4432.A0A1U8A6E5"/>
<keyword evidence="1 2" id="KW-0694">RNA-binding</keyword>
<dbReference type="InterPro" id="IPR052462">
    <property type="entry name" value="SLIRP/GR-RBP-like"/>
</dbReference>
<dbReference type="SUPFAM" id="SSF54928">
    <property type="entry name" value="RNA-binding domain, RBD"/>
    <property type="match status" value="1"/>
</dbReference>
<evidence type="ECO:0000313" key="4">
    <source>
        <dbReference type="Proteomes" id="UP000189703"/>
    </source>
</evidence>
<dbReference type="GO" id="GO:0005737">
    <property type="term" value="C:cytoplasm"/>
    <property type="evidence" value="ECO:0000318"/>
    <property type="project" value="GO_Central"/>
</dbReference>
<keyword evidence="4" id="KW-1185">Reference proteome</keyword>
<name>A0A1U8A6E5_NELNU</name>
<evidence type="ECO:0000256" key="2">
    <source>
        <dbReference type="PROSITE-ProRule" id="PRU00176"/>
    </source>
</evidence>
<reference evidence="5" key="1">
    <citation type="submission" date="2025-08" db="UniProtKB">
        <authorList>
            <consortium name="RefSeq"/>
        </authorList>
    </citation>
    <scope>IDENTIFICATION</scope>
</reference>
<dbReference type="InterPro" id="IPR012677">
    <property type="entry name" value="Nucleotide-bd_a/b_plait_sf"/>
</dbReference>
<evidence type="ECO:0000256" key="1">
    <source>
        <dbReference type="ARBA" id="ARBA00022884"/>
    </source>
</evidence>
<proteinExistence type="predicted"/>
<dbReference type="Proteomes" id="UP000189703">
    <property type="component" value="Unplaced"/>
</dbReference>
<dbReference type="InterPro" id="IPR000504">
    <property type="entry name" value="RRM_dom"/>
</dbReference>
<dbReference type="RefSeq" id="XP_010257436.1">
    <property type="nucleotide sequence ID" value="XM_010259134.2"/>
</dbReference>
<organism evidence="4 5">
    <name type="scientific">Nelumbo nucifera</name>
    <name type="common">Sacred lotus</name>
    <dbReference type="NCBI Taxonomy" id="4432"/>
    <lineage>
        <taxon>Eukaryota</taxon>
        <taxon>Viridiplantae</taxon>
        <taxon>Streptophyta</taxon>
        <taxon>Embryophyta</taxon>
        <taxon>Tracheophyta</taxon>
        <taxon>Spermatophyta</taxon>
        <taxon>Magnoliopsida</taxon>
        <taxon>Proteales</taxon>
        <taxon>Nelumbonaceae</taxon>
        <taxon>Nelumbo</taxon>
    </lineage>
</organism>